<dbReference type="Pfam" id="PF01663">
    <property type="entry name" value="Phosphodiest"/>
    <property type="match status" value="1"/>
</dbReference>
<dbReference type="Gene3D" id="3.40.720.10">
    <property type="entry name" value="Alkaline Phosphatase, subunit A"/>
    <property type="match status" value="1"/>
</dbReference>
<protein>
    <submittedName>
        <fullName evidence="1">Alkaline phosphatase family protein</fullName>
    </submittedName>
</protein>
<sequence>MASLSRRKCACGVIPAKLCSVDLPRLESRPHLAQVVPSVLAVLGVPGFANTVEIPPVSSACVLLVDGLGWELLEQHATDAPVLSQLSRSLLQVGYPSTTVAGLAAIGTGLASGEHGMTGYTFEVPGVGVLNALRWAGHPGGPDLRERLRPADAQPLPTTFTQAASAGVDASVVSDAQFAKSALTEAVQRGGRYVGVHALGDLASSVLNVLDRPRSFCYAYHSQLDQLGHLYGPGSPAWRMQLRHVDRLVESIVDSLPPGRLLAVVADHGMVAVDDTAVDLDATPQLLDGVRVIAGEVRARHVYVVDGARDDVLAAWRSELRDCAWVATRDEAIDGGWFGPRVSDRVRPRIGDIVVAARDRFGMLRRTNEPMESSLIGQHGSLTTAEQLVPLAMAYRG</sequence>
<dbReference type="AlphaFoldDB" id="A0A558A9R7"/>
<keyword evidence="2" id="KW-1185">Reference proteome</keyword>
<name>A0A558A9R7_9PSEU</name>
<dbReference type="GO" id="GO:0016787">
    <property type="term" value="F:hydrolase activity"/>
    <property type="evidence" value="ECO:0007669"/>
    <property type="project" value="UniProtKB-ARBA"/>
</dbReference>
<evidence type="ECO:0000313" key="2">
    <source>
        <dbReference type="Proteomes" id="UP000318578"/>
    </source>
</evidence>
<proteinExistence type="predicted"/>
<comment type="caution">
    <text evidence="1">The sequence shown here is derived from an EMBL/GenBank/DDBJ whole genome shotgun (WGS) entry which is preliminary data.</text>
</comment>
<dbReference type="InterPro" id="IPR002591">
    <property type="entry name" value="Phosphodiest/P_Trfase"/>
</dbReference>
<dbReference type="PANTHER" id="PTHR10151:SF120">
    <property type="entry name" value="BIS(5'-ADENOSYL)-TRIPHOSPHATASE"/>
    <property type="match status" value="1"/>
</dbReference>
<dbReference type="InterPro" id="IPR017850">
    <property type="entry name" value="Alkaline_phosphatase_core_sf"/>
</dbReference>
<dbReference type="OrthoDB" id="9779267at2"/>
<dbReference type="PANTHER" id="PTHR10151">
    <property type="entry name" value="ECTONUCLEOTIDE PYROPHOSPHATASE/PHOSPHODIESTERASE"/>
    <property type="match status" value="1"/>
</dbReference>
<reference evidence="1 2" key="1">
    <citation type="submission" date="2019-07" db="EMBL/GenBank/DDBJ databases">
        <title>New species of Amycolatopsis and Streptomyces.</title>
        <authorList>
            <person name="Duangmal K."/>
            <person name="Teo W.F.A."/>
            <person name="Lipun K."/>
        </authorList>
    </citation>
    <scope>NUCLEOTIDE SEQUENCE [LARGE SCALE GENOMIC DNA]</scope>
    <source>
        <strain evidence="1 2">JCM 30562</strain>
    </source>
</reference>
<evidence type="ECO:0000313" key="1">
    <source>
        <dbReference type="EMBL" id="TVT21007.1"/>
    </source>
</evidence>
<accession>A0A558A9R7</accession>
<dbReference type="SUPFAM" id="SSF53649">
    <property type="entry name" value="Alkaline phosphatase-like"/>
    <property type="match status" value="1"/>
</dbReference>
<dbReference type="EMBL" id="VJZA01000030">
    <property type="protein sequence ID" value="TVT21007.1"/>
    <property type="molecule type" value="Genomic_DNA"/>
</dbReference>
<dbReference type="Proteomes" id="UP000318578">
    <property type="component" value="Unassembled WGS sequence"/>
</dbReference>
<organism evidence="1 2">
    <name type="scientific">Amycolatopsis acidiphila</name>
    <dbReference type="NCBI Taxonomy" id="715473"/>
    <lineage>
        <taxon>Bacteria</taxon>
        <taxon>Bacillati</taxon>
        <taxon>Actinomycetota</taxon>
        <taxon>Actinomycetes</taxon>
        <taxon>Pseudonocardiales</taxon>
        <taxon>Pseudonocardiaceae</taxon>
        <taxon>Amycolatopsis</taxon>
    </lineage>
</organism>
<gene>
    <name evidence="1" type="ORF">FNH06_18440</name>
</gene>